<comment type="catalytic activity">
    <reaction evidence="8 9">
        <text>hydroxymethylbilane = uroporphyrinogen III + H2O</text>
        <dbReference type="Rhea" id="RHEA:18965"/>
        <dbReference type="ChEBI" id="CHEBI:15377"/>
        <dbReference type="ChEBI" id="CHEBI:57308"/>
        <dbReference type="ChEBI" id="CHEBI:57845"/>
        <dbReference type="EC" id="4.2.1.75"/>
    </reaction>
</comment>
<dbReference type="SUPFAM" id="SSF69618">
    <property type="entry name" value="HemD-like"/>
    <property type="match status" value="1"/>
</dbReference>
<sequence>MARIDLTGLRVLNTRPFPQNKPLSRSITNAGGEVIECPALEIVANAFQPPEHGKADYAIFTSANAVTYAQASLKNWPQHMQVIAIGQATANALQQYGITVTAIPTSADSENLLALPMLQHISQSTILLFKGVGGRTLIADTLRQRGAHVIELAVYQRAMPRINQEQLAAWWHNDAVDIILFTSHEVMLNIFKLFGEQAHAWLRHKPCLVFGDRLAKEANRLGIVTIIISAPETILEKLHHFNQGLTHGNKR</sequence>
<comment type="caution">
    <text evidence="11">The sequence shown here is derived from an EMBL/GenBank/DDBJ whole genome shotgun (WGS) entry which is preliminary data.</text>
</comment>
<evidence type="ECO:0000256" key="2">
    <source>
        <dbReference type="ARBA" id="ARBA00008133"/>
    </source>
</evidence>
<dbReference type="Pfam" id="PF02602">
    <property type="entry name" value="HEM4"/>
    <property type="match status" value="1"/>
</dbReference>
<evidence type="ECO:0000256" key="5">
    <source>
        <dbReference type="ARBA" id="ARBA00023244"/>
    </source>
</evidence>
<dbReference type="CDD" id="cd06578">
    <property type="entry name" value="HemD"/>
    <property type="match status" value="1"/>
</dbReference>
<evidence type="ECO:0000259" key="10">
    <source>
        <dbReference type="Pfam" id="PF02602"/>
    </source>
</evidence>
<evidence type="ECO:0000313" key="12">
    <source>
        <dbReference type="Proteomes" id="UP001595758"/>
    </source>
</evidence>
<dbReference type="InterPro" id="IPR039793">
    <property type="entry name" value="UROS/Hem4"/>
</dbReference>
<dbReference type="EMBL" id="JBHSAB010000002">
    <property type="protein sequence ID" value="MFC3908000.1"/>
    <property type="molecule type" value="Genomic_DNA"/>
</dbReference>
<evidence type="ECO:0000256" key="4">
    <source>
        <dbReference type="ARBA" id="ARBA00023239"/>
    </source>
</evidence>
<comment type="function">
    <text evidence="6 9">Catalyzes cyclization of the linear tetrapyrrole, hydroxymethylbilane, to the macrocyclic uroporphyrinogen III.</text>
</comment>
<evidence type="ECO:0000256" key="6">
    <source>
        <dbReference type="ARBA" id="ARBA00037589"/>
    </source>
</evidence>
<dbReference type="EC" id="4.2.1.75" evidence="3 9"/>
<dbReference type="InterPro" id="IPR003754">
    <property type="entry name" value="4pyrrol_synth_uPrphyn_synth"/>
</dbReference>
<protein>
    <recommendedName>
        <fullName evidence="7 9">Uroporphyrinogen-III synthase</fullName>
        <ecNumber evidence="3 9">4.2.1.75</ecNumber>
    </recommendedName>
</protein>
<evidence type="ECO:0000256" key="3">
    <source>
        <dbReference type="ARBA" id="ARBA00013109"/>
    </source>
</evidence>
<dbReference type="RefSeq" id="WP_382340889.1">
    <property type="nucleotide sequence ID" value="NZ_JBHSAB010000002.1"/>
</dbReference>
<evidence type="ECO:0000256" key="1">
    <source>
        <dbReference type="ARBA" id="ARBA00004772"/>
    </source>
</evidence>
<dbReference type="Proteomes" id="UP001595758">
    <property type="component" value="Unassembled WGS sequence"/>
</dbReference>
<comment type="pathway">
    <text evidence="1 9">Porphyrin-containing compound metabolism; protoporphyrin-IX biosynthesis; coproporphyrinogen-III from 5-aminolevulinate: step 3/4.</text>
</comment>
<accession>A0ABV8CD95</accession>
<feature type="domain" description="Tetrapyrrole biosynthesis uroporphyrinogen III synthase" evidence="10">
    <location>
        <begin position="23"/>
        <end position="232"/>
    </location>
</feature>
<dbReference type="Gene3D" id="3.40.50.10090">
    <property type="match status" value="2"/>
</dbReference>
<evidence type="ECO:0000256" key="9">
    <source>
        <dbReference type="RuleBase" id="RU366031"/>
    </source>
</evidence>
<dbReference type="PANTHER" id="PTHR38042:SF1">
    <property type="entry name" value="UROPORPHYRINOGEN-III SYNTHASE, CHLOROPLASTIC"/>
    <property type="match status" value="1"/>
</dbReference>
<keyword evidence="5 9" id="KW-0627">Porphyrin biosynthesis</keyword>
<evidence type="ECO:0000256" key="8">
    <source>
        <dbReference type="ARBA" id="ARBA00048617"/>
    </source>
</evidence>
<gene>
    <name evidence="11" type="ORF">ACFORL_02745</name>
</gene>
<reference evidence="12" key="1">
    <citation type="journal article" date="2019" name="Int. J. Syst. Evol. Microbiol.">
        <title>The Global Catalogue of Microorganisms (GCM) 10K type strain sequencing project: providing services to taxonomists for standard genome sequencing and annotation.</title>
        <authorList>
            <consortium name="The Broad Institute Genomics Platform"/>
            <consortium name="The Broad Institute Genome Sequencing Center for Infectious Disease"/>
            <person name="Wu L."/>
            <person name="Ma J."/>
        </authorList>
    </citation>
    <scope>NUCLEOTIDE SEQUENCE [LARGE SCALE GENOMIC DNA]</scope>
    <source>
        <strain evidence="12">CCUG 59858</strain>
    </source>
</reference>
<evidence type="ECO:0000313" key="11">
    <source>
        <dbReference type="EMBL" id="MFC3908000.1"/>
    </source>
</evidence>
<dbReference type="InterPro" id="IPR036108">
    <property type="entry name" value="4pyrrol_syn_uPrphyn_synt_sf"/>
</dbReference>
<organism evidence="11 12">
    <name type="scientific">Legionella dresdenensis</name>
    <dbReference type="NCBI Taxonomy" id="450200"/>
    <lineage>
        <taxon>Bacteria</taxon>
        <taxon>Pseudomonadati</taxon>
        <taxon>Pseudomonadota</taxon>
        <taxon>Gammaproteobacteria</taxon>
        <taxon>Legionellales</taxon>
        <taxon>Legionellaceae</taxon>
        <taxon>Legionella</taxon>
    </lineage>
</organism>
<comment type="similarity">
    <text evidence="2 9">Belongs to the uroporphyrinogen-III synthase family.</text>
</comment>
<evidence type="ECO:0000256" key="7">
    <source>
        <dbReference type="ARBA" id="ARBA00040167"/>
    </source>
</evidence>
<keyword evidence="4 9" id="KW-0456">Lyase</keyword>
<dbReference type="PANTHER" id="PTHR38042">
    <property type="entry name" value="UROPORPHYRINOGEN-III SYNTHASE, CHLOROPLASTIC"/>
    <property type="match status" value="1"/>
</dbReference>
<keyword evidence="12" id="KW-1185">Reference proteome</keyword>
<name>A0ABV8CD95_9GAMM</name>
<proteinExistence type="inferred from homology"/>